<accession>A0A2N6JZK4</accession>
<protein>
    <submittedName>
        <fullName evidence="1">Uncharacterized protein</fullName>
    </submittedName>
</protein>
<name>A0A2N6JZK4_FISMU</name>
<dbReference type="RefSeq" id="WP_016865193.1">
    <property type="nucleotide sequence ID" value="NZ_CAWNVR010000555.1"/>
</dbReference>
<reference evidence="1 2" key="1">
    <citation type="submission" date="2017-08" db="EMBL/GenBank/DDBJ databases">
        <title>Genomes of Fischerella (Mastigocladus) sp. strains.</title>
        <authorList>
            <person name="Miller S.R."/>
        </authorList>
    </citation>
    <scope>NUCLEOTIDE SEQUENCE [LARGE SCALE GENOMIC DNA]</scope>
    <source>
        <strain evidence="1 2">CCMEE 5323</strain>
    </source>
</reference>
<evidence type="ECO:0000313" key="1">
    <source>
        <dbReference type="EMBL" id="PLZ86863.1"/>
    </source>
</evidence>
<comment type="caution">
    <text evidence="1">The sequence shown here is derived from an EMBL/GenBank/DDBJ whole genome shotgun (WGS) entry which is preliminary data.</text>
</comment>
<organism evidence="1 2">
    <name type="scientific">Fischerella muscicola CCMEE 5323</name>
    <dbReference type="NCBI Taxonomy" id="2019572"/>
    <lineage>
        <taxon>Bacteria</taxon>
        <taxon>Bacillati</taxon>
        <taxon>Cyanobacteriota</taxon>
        <taxon>Cyanophyceae</taxon>
        <taxon>Nostocales</taxon>
        <taxon>Hapalosiphonaceae</taxon>
        <taxon>Fischerella</taxon>
    </lineage>
</organism>
<proteinExistence type="predicted"/>
<dbReference type="Proteomes" id="UP000235036">
    <property type="component" value="Unassembled WGS sequence"/>
</dbReference>
<dbReference type="AlphaFoldDB" id="A0A2N6JZK4"/>
<gene>
    <name evidence="1" type="ORF">CEN44_19065</name>
</gene>
<evidence type="ECO:0000313" key="2">
    <source>
        <dbReference type="Proteomes" id="UP000235036"/>
    </source>
</evidence>
<sequence length="116" mass="13174">MARSLRVALEFIQLVKSALQRQGYPNPQALATDAEVSLSTVESFLNGELVDDLDFVKISEKLGLEWQAIVSQNPENQPPPHEYLSPEHRQRLEKRQRTFNKSGISGFKKYSKSGKM</sequence>
<keyword evidence="2" id="KW-1185">Reference proteome</keyword>
<dbReference type="EMBL" id="NRQW01000437">
    <property type="protein sequence ID" value="PLZ86863.1"/>
    <property type="molecule type" value="Genomic_DNA"/>
</dbReference>